<evidence type="ECO:0000313" key="2">
    <source>
        <dbReference type="Proteomes" id="UP001183176"/>
    </source>
</evidence>
<protein>
    <submittedName>
        <fullName evidence="1">Type I-E CRISPR-associated protein Cas6/Cse3/CasE</fullName>
    </submittedName>
</protein>
<dbReference type="Gene3D" id="3.30.70.1210">
    <property type="entry name" value="Crispr-associated protein, domain 2"/>
    <property type="match status" value="1"/>
</dbReference>
<evidence type="ECO:0000313" key="1">
    <source>
        <dbReference type="EMBL" id="MDT0260060.1"/>
    </source>
</evidence>
<keyword evidence="2" id="KW-1185">Reference proteome</keyword>
<dbReference type="RefSeq" id="WP_311421222.1">
    <property type="nucleotide sequence ID" value="NZ_JAVREH010000002.1"/>
</dbReference>
<sequence length="217" mass="24192">MTHYLTRFEINATRRGAMMLMASPQKMHAATMAAFPAAEHSDTGRILWRLDASGPHHWLYLLSPTEPDLTHLVEQAGWPSKPHWETRDYAPLLHKLDTGQRWAFRLRANPTHTVTENGRKRVFGHVTATQKLDWLLRRTESLGIAIPASSAGEPDVLLSGFDQRVFQREGSKVTLALAGYEGNIEVTDPERLRIALTAGIGRGKAYGCGLMTLARQG</sequence>
<name>A0ABU2J505_9ACTN</name>
<dbReference type="Gene3D" id="3.30.70.1200">
    <property type="entry name" value="Crispr-associated protein, domain 1"/>
    <property type="match status" value="1"/>
</dbReference>
<dbReference type="SUPFAM" id="SSF117987">
    <property type="entry name" value="CRISPR-associated protein"/>
    <property type="match status" value="2"/>
</dbReference>
<dbReference type="Pfam" id="PF08798">
    <property type="entry name" value="CRISPR_assoc"/>
    <property type="match status" value="1"/>
</dbReference>
<organism evidence="1 2">
    <name type="scientific">Jatrophihabitans lederbergiae</name>
    <dbReference type="NCBI Taxonomy" id="3075547"/>
    <lineage>
        <taxon>Bacteria</taxon>
        <taxon>Bacillati</taxon>
        <taxon>Actinomycetota</taxon>
        <taxon>Actinomycetes</taxon>
        <taxon>Jatrophihabitantales</taxon>
        <taxon>Jatrophihabitantaceae</taxon>
        <taxon>Jatrophihabitans</taxon>
    </lineage>
</organism>
<dbReference type="SMART" id="SM01101">
    <property type="entry name" value="CRISPR_assoc"/>
    <property type="match status" value="1"/>
</dbReference>
<dbReference type="EMBL" id="JAVREH010000002">
    <property type="protein sequence ID" value="MDT0260060.1"/>
    <property type="molecule type" value="Genomic_DNA"/>
</dbReference>
<dbReference type="InterPro" id="IPR010179">
    <property type="entry name" value="CRISPR-assoc_prot_Cse3"/>
</dbReference>
<reference evidence="2" key="1">
    <citation type="submission" date="2023-07" db="EMBL/GenBank/DDBJ databases">
        <title>30 novel species of actinomycetes from the DSMZ collection.</title>
        <authorList>
            <person name="Nouioui I."/>
        </authorList>
    </citation>
    <scope>NUCLEOTIDE SEQUENCE [LARGE SCALE GENOMIC DNA]</scope>
    <source>
        <strain evidence="2">DSM 44399</strain>
    </source>
</reference>
<dbReference type="NCBIfam" id="TIGR01907">
    <property type="entry name" value="casE_Cse3"/>
    <property type="match status" value="1"/>
</dbReference>
<dbReference type="CDD" id="cd09727">
    <property type="entry name" value="Cas6_I-E"/>
    <property type="match status" value="1"/>
</dbReference>
<proteinExistence type="predicted"/>
<accession>A0ABU2J505</accession>
<dbReference type="Proteomes" id="UP001183176">
    <property type="component" value="Unassembled WGS sequence"/>
</dbReference>
<comment type="caution">
    <text evidence="1">The sequence shown here is derived from an EMBL/GenBank/DDBJ whole genome shotgun (WGS) entry which is preliminary data.</text>
</comment>
<gene>
    <name evidence="1" type="primary">cas6e</name>
    <name evidence="1" type="ORF">RM423_01480</name>
</gene>